<feature type="domain" description="Transposase-associated" evidence="2">
    <location>
        <begin position="3"/>
        <end position="74"/>
    </location>
</feature>
<organism evidence="3">
    <name type="scientific">Arabidopsis thaliana</name>
    <name type="common">Mouse-ear cress</name>
    <dbReference type="NCBI Taxonomy" id="3702"/>
    <lineage>
        <taxon>Eukaryota</taxon>
        <taxon>Viridiplantae</taxon>
        <taxon>Streptophyta</taxon>
        <taxon>Embryophyta</taxon>
        <taxon>Tracheophyta</taxon>
        <taxon>Spermatophyta</taxon>
        <taxon>Magnoliopsida</taxon>
        <taxon>eudicotyledons</taxon>
        <taxon>Gunneridae</taxon>
        <taxon>Pentapetalae</taxon>
        <taxon>rosids</taxon>
        <taxon>malvids</taxon>
        <taxon>Brassicales</taxon>
        <taxon>Brassicaceae</taxon>
        <taxon>Camelineae</taxon>
        <taxon>Arabidopsis</taxon>
    </lineage>
</organism>
<dbReference type="InterPro" id="IPR004242">
    <property type="entry name" value="Transposase_21"/>
</dbReference>
<dbReference type="InterPro" id="IPR029480">
    <property type="entry name" value="Transpos_assoc"/>
</dbReference>
<dbReference type="PANTHER" id="PTHR10775">
    <property type="entry name" value="OS08G0208400 PROTEIN"/>
    <property type="match status" value="1"/>
</dbReference>
<dbReference type="InterPro" id="IPR025452">
    <property type="entry name" value="DUF4218"/>
</dbReference>
<dbReference type="PANTHER" id="PTHR10775:SF158">
    <property type="entry name" value="TNP2-LIKE TRANSPOSON PROTEIN"/>
    <property type="match status" value="1"/>
</dbReference>
<evidence type="ECO:0008006" key="4">
    <source>
        <dbReference type="Google" id="ProtNLM"/>
    </source>
</evidence>
<evidence type="ECO:0000313" key="3">
    <source>
        <dbReference type="EMBL" id="BAB01202.1"/>
    </source>
</evidence>
<proteinExistence type="predicted"/>
<dbReference type="AlphaFoldDB" id="Q9LJA3"/>
<reference evidence="3" key="1">
    <citation type="journal article" date="2000" name="DNA Res.">
        <title>Structural analysis of Arabidopsis thaliana chromosome 3. II. Sequence features of the 4,251,695 bp regions covered by 90 P1, TAC and BAC clones.</title>
        <authorList>
            <person name="Nakamura Y."/>
        </authorList>
    </citation>
    <scope>NUCLEOTIDE SEQUENCE [LARGE SCALE GENOMIC DNA]</scope>
</reference>
<feature type="domain" description="DUF4218" evidence="1">
    <location>
        <begin position="456"/>
        <end position="493"/>
    </location>
</feature>
<name>Q9LJA3_ARATH</name>
<sequence length="567" mass="66007">MDKSWITKHFFSQDYISGVKDFLDFAFGNSKIIMIKYPCQRCCLTKHKLRVEVEGDLVCYGFLPSYTNWYFHGEELDFQDQTTRVEQESNVDHFENPTMNMLGDIFPNCHEPLYEGCHTFSKLSFMIKLFHIKCISRISDKGMSMIIDLLKEAFEHAKLPNSFNDMKKWNIYTGLACPSCNYDAMEFRLRHGKKNCYMGHRRFLPHNHNFRKDKEHFDGCIETRAAPITPPGTVILNIDVILGKNVDSLGKKRRMIEAQKNQWRKCSIFFKLPYWKHLFLRHNLDLMNIGKNVFDNFIFTLLDDKGKSKDNLSARKDLQELGIRQELCSNDNGKYLLACFTMSTQEKDRFFTILKSVKLTDGYSSNISSCVDLNQRKMVGLKSYDCHILIDGINEEESSSEVSTSSSSLEVANGGSSFFVIENVKGENRNIRAKEKREAFQVSFVITKLCRFFGKISSKVLDIQDVDKLHEHITLTLCHLEMIFPPSFFTVMLPIVDRVSSSLEMSKEKIGIFERKRREKLFMVCEKTTVSEENIYIYIFSHLINCDNICFPKYSLIMIFKSFHILI</sequence>
<dbReference type="Pfam" id="PF02992">
    <property type="entry name" value="Transposase_21"/>
    <property type="match status" value="1"/>
</dbReference>
<dbReference type="EMBL" id="AP000606">
    <property type="protein sequence ID" value="BAB01202.1"/>
    <property type="molecule type" value="Genomic_DNA"/>
</dbReference>
<evidence type="ECO:0000259" key="1">
    <source>
        <dbReference type="Pfam" id="PF13960"/>
    </source>
</evidence>
<reference key="2">
    <citation type="journal article" date="2000" name="Nature">
        <title>Sequence and analysis of chromosome 3 of the plant Arabidopsis thaliana.</title>
        <authorList>
            <consortium name="European Union Chromosome 3 Arabidopsis Sequencing Consortium"/>
            <consortium name="Institute for Genomic Research"/>
            <consortium name="Kazusa DNA Research Institute"/>
            <person name="Salanoubat M."/>
            <person name="Lemcke K."/>
            <person name="Rieger M."/>
            <person name="Ansorge W."/>
            <person name="Unseld M."/>
            <person name="Fartmann B."/>
            <person name="Valle G."/>
            <person name="Blocker H."/>
            <person name="Perez-Alonso M."/>
            <person name="Obermaier B."/>
            <person name="Delseny M."/>
            <person name="Boutry M."/>
            <person name="Grivell L.A."/>
            <person name="Mache R."/>
            <person name="Puigdomenech P."/>
            <person name="De Simone V."/>
            <person name="Choisne N."/>
            <person name="Artiguenave F."/>
            <person name="Robert C."/>
            <person name="Brottier P."/>
            <person name="Wincker P."/>
            <person name="Cattolico L."/>
            <person name="Weissenbach J."/>
            <person name="Saurin W."/>
            <person name="Quetier F."/>
            <person name="Schafer M."/>
            <person name="Muller-Auer S."/>
            <person name="Gabel C."/>
            <person name="Fuchs M."/>
            <person name="Benes V."/>
            <person name="Wurmbach E."/>
            <person name="Drzonek H."/>
            <person name="Erfle H."/>
            <person name="Jordan N."/>
            <person name="Bangert S."/>
            <person name="Wiedelmann R."/>
            <person name="Kranz H."/>
            <person name="Voss H."/>
            <person name="Holland R."/>
            <person name="Brandt P."/>
            <person name="Nyakatura G."/>
            <person name="Vezzi A."/>
            <person name="D'Angelo M."/>
            <person name="Pallavicini A."/>
            <person name="Toppo S."/>
            <person name="Simionati B."/>
            <person name="Conrad A."/>
            <person name="Hornischer K."/>
            <person name="Kauer G."/>
            <person name="Lohnert T.H."/>
            <person name="Nordsiek G."/>
            <person name="Reichelt J."/>
            <person name="Scharfe M."/>
            <person name="Schon O."/>
            <person name="Bargues M."/>
            <person name="Terol J."/>
            <person name="Climent J."/>
            <person name="Navarro P."/>
            <person name="Collado C."/>
            <person name="Perez-Perez A."/>
            <person name="Ottenwalder B."/>
            <person name="Duchemin D."/>
            <person name="Cooke R."/>
            <person name="Laudie M."/>
            <person name="Berger-Llauro C."/>
            <person name="Purnelle B."/>
            <person name="Masuy D."/>
            <person name="de Haan M."/>
            <person name="Maarse A.C."/>
            <person name="Alcaraz J.P."/>
            <person name="Cottet A."/>
            <person name="Casacuberta E."/>
            <person name="Monfort A."/>
            <person name="Argiriou A."/>
            <person name="flores M."/>
            <person name="Liguori R."/>
            <person name="Vitale D."/>
            <person name="Mannhaupt G."/>
            <person name="Haase D."/>
            <person name="Schoof H."/>
            <person name="Rudd S."/>
            <person name="Zaccaria P."/>
            <person name="Mewes H.W."/>
            <person name="Mayer K.F."/>
            <person name="Kaul S."/>
            <person name="Town C.D."/>
            <person name="Koo H.L."/>
            <person name="Tallon L.J."/>
            <person name="Jenkins J."/>
            <person name="Rooney T."/>
            <person name="Rizzo M."/>
            <person name="Walts A."/>
            <person name="Utterback T."/>
            <person name="Fujii C.Y."/>
            <person name="Shea T.P."/>
            <person name="Creasy T.H."/>
            <person name="Haas B."/>
            <person name="Maiti R."/>
            <person name="Wu D."/>
            <person name="Peterson J."/>
            <person name="Van Aken S."/>
            <person name="Pai G."/>
            <person name="Militscher J."/>
            <person name="Sellers P."/>
            <person name="Gill J.E."/>
            <person name="Feldblyum T.V."/>
            <person name="Preuss D."/>
            <person name="Lin X."/>
            <person name="Nierman W.C."/>
            <person name="Salzberg S.L."/>
            <person name="White O."/>
            <person name="Venter J.C."/>
            <person name="Fraser C.M."/>
            <person name="Kaneko T."/>
            <person name="Nakamura Y."/>
            <person name="Sato S."/>
            <person name="Kato T."/>
            <person name="Asamizu E."/>
            <person name="Sasamoto S."/>
            <person name="Kimura T."/>
            <person name="Idesawa K."/>
            <person name="Kawashima K."/>
            <person name="Kishida Y."/>
            <person name="Kiyokawa C."/>
            <person name="Kohara M."/>
            <person name="Matsumoto M."/>
            <person name="Matsuno A."/>
            <person name="Muraki A."/>
            <person name="Nakayama S."/>
            <person name="Nakazaki N."/>
            <person name="Shinpo S."/>
            <person name="Takeuchi C."/>
            <person name="Wada T."/>
            <person name="Watanabe A."/>
            <person name="Yamada M."/>
            <person name="Yasuda M."/>
            <person name="Tabata S."/>
        </authorList>
    </citation>
    <scope>NUCLEOTIDE SEQUENCE [LARGE SCALE GENOMIC DNA]</scope>
    <source>
        <strain>cv. Columbia</strain>
    </source>
</reference>
<dbReference type="Pfam" id="PF13960">
    <property type="entry name" value="DUF4218"/>
    <property type="match status" value="1"/>
</dbReference>
<accession>Q9LJA3</accession>
<dbReference type="Pfam" id="PF13963">
    <property type="entry name" value="Transpos_assoc"/>
    <property type="match status" value="1"/>
</dbReference>
<evidence type="ECO:0000259" key="2">
    <source>
        <dbReference type="Pfam" id="PF13963"/>
    </source>
</evidence>
<protein>
    <recommendedName>
        <fullName evidence="4">Transposase-associated domain-containing protein</fullName>
    </recommendedName>
</protein>